<protein>
    <submittedName>
        <fullName evidence="1">Uncharacterized protein</fullName>
    </submittedName>
</protein>
<keyword evidence="2" id="KW-1185">Reference proteome</keyword>
<gene>
    <name evidence="1" type="ORF">FHU37_004833</name>
</gene>
<sequence length="61" mass="6559">MVRPVRAPICLPEVDERAVRGVKFGEALPERLAVATLSAGLTDFPGATRALREPVPFVTDV</sequence>
<dbReference type="Proteomes" id="UP000567795">
    <property type="component" value="Unassembled WGS sequence"/>
</dbReference>
<reference evidence="1 2" key="1">
    <citation type="submission" date="2020-07" db="EMBL/GenBank/DDBJ databases">
        <title>Sequencing the genomes of 1000 actinobacteria strains.</title>
        <authorList>
            <person name="Klenk H.-P."/>
        </authorList>
    </citation>
    <scope>NUCLEOTIDE SEQUENCE [LARGE SCALE GENOMIC DNA]</scope>
    <source>
        <strain evidence="1 2">DSM 42178</strain>
    </source>
</reference>
<accession>A0A853A4K0</accession>
<evidence type="ECO:0000313" key="2">
    <source>
        <dbReference type="Proteomes" id="UP000567795"/>
    </source>
</evidence>
<proteinExistence type="predicted"/>
<dbReference type="EMBL" id="JACBZD010000002">
    <property type="protein sequence ID" value="NYI07804.1"/>
    <property type="molecule type" value="Genomic_DNA"/>
</dbReference>
<organism evidence="1 2">
    <name type="scientific">Allostreptomyces psammosilenae</name>
    <dbReference type="NCBI Taxonomy" id="1892865"/>
    <lineage>
        <taxon>Bacteria</taxon>
        <taxon>Bacillati</taxon>
        <taxon>Actinomycetota</taxon>
        <taxon>Actinomycetes</taxon>
        <taxon>Kitasatosporales</taxon>
        <taxon>Streptomycetaceae</taxon>
        <taxon>Allostreptomyces</taxon>
    </lineage>
</organism>
<evidence type="ECO:0000313" key="1">
    <source>
        <dbReference type="EMBL" id="NYI07804.1"/>
    </source>
</evidence>
<name>A0A853A4K0_9ACTN</name>
<comment type="caution">
    <text evidence="1">The sequence shown here is derived from an EMBL/GenBank/DDBJ whole genome shotgun (WGS) entry which is preliminary data.</text>
</comment>
<dbReference type="AlphaFoldDB" id="A0A853A4K0"/>